<evidence type="ECO:0000256" key="9">
    <source>
        <dbReference type="PROSITE-ProRule" id="PRU00042"/>
    </source>
</evidence>
<feature type="domain" description="C2H2-type" evidence="11">
    <location>
        <begin position="147"/>
        <end position="174"/>
    </location>
</feature>
<keyword evidence="8" id="KW-0539">Nucleus</keyword>
<dbReference type="PANTHER" id="PTHR14196:SF0">
    <property type="entry name" value="PROTEIN BOWEL"/>
    <property type="match status" value="1"/>
</dbReference>
<keyword evidence="13" id="KW-1185">Reference proteome</keyword>
<keyword evidence="5" id="KW-0862">Zinc</keyword>
<evidence type="ECO:0000256" key="6">
    <source>
        <dbReference type="ARBA" id="ARBA00023015"/>
    </source>
</evidence>
<evidence type="ECO:0000256" key="1">
    <source>
        <dbReference type="ARBA" id="ARBA00004123"/>
    </source>
</evidence>
<evidence type="ECO:0000256" key="3">
    <source>
        <dbReference type="ARBA" id="ARBA00022737"/>
    </source>
</evidence>
<evidence type="ECO:0000256" key="2">
    <source>
        <dbReference type="ARBA" id="ARBA00022723"/>
    </source>
</evidence>
<keyword evidence="6" id="KW-0805">Transcription regulation</keyword>
<name>A0AAD8Z8Y3_9TELE</name>
<dbReference type="InterPro" id="IPR036236">
    <property type="entry name" value="Znf_C2H2_sf"/>
</dbReference>
<dbReference type="PROSITE" id="PS00028">
    <property type="entry name" value="ZINC_FINGER_C2H2_1"/>
    <property type="match status" value="2"/>
</dbReference>
<dbReference type="SUPFAM" id="SSF57667">
    <property type="entry name" value="beta-beta-alpha zinc fingers"/>
    <property type="match status" value="2"/>
</dbReference>
<feature type="compositionally biased region" description="Polar residues" evidence="10">
    <location>
        <begin position="412"/>
        <end position="431"/>
    </location>
</feature>
<keyword evidence="4 9" id="KW-0863">Zinc-finger</keyword>
<dbReference type="Gene3D" id="3.30.160.60">
    <property type="entry name" value="Classic Zinc Finger"/>
    <property type="match status" value="4"/>
</dbReference>
<dbReference type="InterPro" id="IPR013087">
    <property type="entry name" value="Znf_C2H2_type"/>
</dbReference>
<organism evidence="12 13">
    <name type="scientific">Electrophorus voltai</name>
    <dbReference type="NCBI Taxonomy" id="2609070"/>
    <lineage>
        <taxon>Eukaryota</taxon>
        <taxon>Metazoa</taxon>
        <taxon>Chordata</taxon>
        <taxon>Craniata</taxon>
        <taxon>Vertebrata</taxon>
        <taxon>Euteleostomi</taxon>
        <taxon>Actinopterygii</taxon>
        <taxon>Neopterygii</taxon>
        <taxon>Teleostei</taxon>
        <taxon>Ostariophysi</taxon>
        <taxon>Gymnotiformes</taxon>
        <taxon>Gymnotoidei</taxon>
        <taxon>Gymnotidae</taxon>
        <taxon>Electrophorus</taxon>
    </lineage>
</organism>
<evidence type="ECO:0000313" key="12">
    <source>
        <dbReference type="EMBL" id="KAK1794692.1"/>
    </source>
</evidence>
<feature type="region of interest" description="Disordered" evidence="10">
    <location>
        <begin position="58"/>
        <end position="79"/>
    </location>
</feature>
<feature type="compositionally biased region" description="Basic and acidic residues" evidence="10">
    <location>
        <begin position="432"/>
        <end position="450"/>
    </location>
</feature>
<evidence type="ECO:0000313" key="13">
    <source>
        <dbReference type="Proteomes" id="UP001239994"/>
    </source>
</evidence>
<dbReference type="GO" id="GO:0000977">
    <property type="term" value="F:RNA polymerase II transcription regulatory region sequence-specific DNA binding"/>
    <property type="evidence" value="ECO:0007669"/>
    <property type="project" value="TreeGrafter"/>
</dbReference>
<dbReference type="FunFam" id="3.30.160.60:FF:000176">
    <property type="entry name" value="zinc finger protein 70"/>
    <property type="match status" value="1"/>
</dbReference>
<feature type="region of interest" description="Disordered" evidence="10">
    <location>
        <begin position="409"/>
        <end position="459"/>
    </location>
</feature>
<comment type="caution">
    <text evidence="12">The sequence shown here is derived from an EMBL/GenBank/DDBJ whole genome shotgun (WGS) entry which is preliminary data.</text>
</comment>
<feature type="domain" description="C2H2-type" evidence="11">
    <location>
        <begin position="518"/>
        <end position="536"/>
    </location>
</feature>
<dbReference type="PROSITE" id="PS50157">
    <property type="entry name" value="ZINC_FINGER_C2H2_2"/>
    <property type="match status" value="4"/>
</dbReference>
<dbReference type="GO" id="GO:0000981">
    <property type="term" value="F:DNA-binding transcription factor activity, RNA polymerase II-specific"/>
    <property type="evidence" value="ECO:0007669"/>
    <property type="project" value="TreeGrafter"/>
</dbReference>
<dbReference type="GO" id="GO:0005634">
    <property type="term" value="C:nucleus"/>
    <property type="evidence" value="ECO:0007669"/>
    <property type="project" value="UniProtKB-SubCell"/>
</dbReference>
<dbReference type="AlphaFoldDB" id="A0AAD8Z8Y3"/>
<gene>
    <name evidence="12" type="ORF">P4O66_001404</name>
</gene>
<dbReference type="Proteomes" id="UP001239994">
    <property type="component" value="Unassembled WGS sequence"/>
</dbReference>
<evidence type="ECO:0000256" key="4">
    <source>
        <dbReference type="ARBA" id="ARBA00022771"/>
    </source>
</evidence>
<keyword evidence="2" id="KW-0479">Metal-binding</keyword>
<dbReference type="GO" id="GO:0008270">
    <property type="term" value="F:zinc ion binding"/>
    <property type="evidence" value="ECO:0007669"/>
    <property type="project" value="UniProtKB-KW"/>
</dbReference>
<keyword evidence="3" id="KW-0677">Repeat</keyword>
<dbReference type="PANTHER" id="PTHR14196">
    <property type="entry name" value="ODD-SKIPPED - RELATED"/>
    <property type="match status" value="1"/>
</dbReference>
<evidence type="ECO:0000256" key="8">
    <source>
        <dbReference type="ARBA" id="ARBA00023242"/>
    </source>
</evidence>
<feature type="domain" description="C2H2-type" evidence="11">
    <location>
        <begin position="490"/>
        <end position="517"/>
    </location>
</feature>
<dbReference type="InterPro" id="IPR050717">
    <property type="entry name" value="C2H2-ZF_Transcription_Reg"/>
</dbReference>
<reference evidence="12" key="1">
    <citation type="submission" date="2023-03" db="EMBL/GenBank/DDBJ databases">
        <title>Electrophorus voltai genome.</title>
        <authorList>
            <person name="Bian C."/>
        </authorList>
    </citation>
    <scope>NUCLEOTIDE SEQUENCE</scope>
    <source>
        <strain evidence="12">CB-2022</strain>
        <tissue evidence="12">Muscle</tissue>
    </source>
</reference>
<dbReference type="SMART" id="SM00355">
    <property type="entry name" value="ZnF_C2H2"/>
    <property type="match status" value="4"/>
</dbReference>
<proteinExistence type="predicted"/>
<protein>
    <recommendedName>
        <fullName evidence="11">C2H2-type domain-containing protein</fullName>
    </recommendedName>
</protein>
<evidence type="ECO:0000259" key="11">
    <source>
        <dbReference type="PROSITE" id="PS50157"/>
    </source>
</evidence>
<feature type="compositionally biased region" description="Basic and acidic residues" evidence="10">
    <location>
        <begin position="70"/>
        <end position="79"/>
    </location>
</feature>
<sequence length="578" mass="64429">MTNEDGKTTVTSQISSVCDLDLNTAKRAIEGNENYISSGDVHAQGLCQLEEVSKACGSKLGSPENGSNSEFEKVADGNKPQCDHTEDKCSRNQEIEHSSFDFLQTCFGLKNENITNHSKFDQPVMETLCEADLKDARATLVETDGEFKCKFCTKTFTKSRNLRRHILTHTEVKPYRCKSCESCFSRYDHLKLHQARCKGKRKRLEVRIEKIPLDHVGTDDVLMGQLSQACTVVLTAQKDARVCSFGEEHNAGEQLSSVDQKSCQVNVGVNTDAYKDPEPIKSEELHAVSPIMEEYQMGLMTQSLSLKSGGGSAKSFLPFLPNFSKSTSKPAKENVDKTMEKESLVGNAVARAALEEDSDTEAMQYMHYTASWMIAHHLKLNPSKTELLYIPDFSFVTYEGFGPFSHRKLPRSSLTVDQSEPASERVVSSNDDLNKTPERPHELLTEDKQENAQSAGHDAKAGNAKMVVDILQEKESSSSRGRPRKEKQIIKCEYCGRPFNHASAYVIHRRVHTGEKPFSCQDCGKAFAQLSNLRSHSGVLANFDIYTRLILQSTAMTPGHNTLQLVTAHERATRIPLC</sequence>
<accession>A0AAD8Z8Y3</accession>
<dbReference type="EMBL" id="JAROKS010000016">
    <property type="protein sequence ID" value="KAK1794692.1"/>
    <property type="molecule type" value="Genomic_DNA"/>
</dbReference>
<evidence type="ECO:0000256" key="5">
    <source>
        <dbReference type="ARBA" id="ARBA00022833"/>
    </source>
</evidence>
<comment type="subcellular location">
    <subcellularLocation>
        <location evidence="1">Nucleus</location>
    </subcellularLocation>
</comment>
<keyword evidence="7" id="KW-0804">Transcription</keyword>
<evidence type="ECO:0000256" key="10">
    <source>
        <dbReference type="SAM" id="MobiDB-lite"/>
    </source>
</evidence>
<dbReference type="Pfam" id="PF00096">
    <property type="entry name" value="zf-C2H2"/>
    <property type="match status" value="3"/>
</dbReference>
<feature type="domain" description="C2H2-type" evidence="11">
    <location>
        <begin position="175"/>
        <end position="202"/>
    </location>
</feature>
<evidence type="ECO:0000256" key="7">
    <source>
        <dbReference type="ARBA" id="ARBA00023163"/>
    </source>
</evidence>